<dbReference type="RefSeq" id="WP_015942117.1">
    <property type="nucleotide sequence ID" value="NC_011831.1"/>
</dbReference>
<dbReference type="Gene3D" id="3.40.50.620">
    <property type="entry name" value="HUPs"/>
    <property type="match status" value="1"/>
</dbReference>
<dbReference type="GO" id="GO:0005829">
    <property type="term" value="C:cytosol"/>
    <property type="evidence" value="ECO:0007669"/>
    <property type="project" value="TreeGrafter"/>
</dbReference>
<keyword evidence="4 8" id="KW-0547">Nucleotide-binding</keyword>
<evidence type="ECO:0000256" key="3">
    <source>
        <dbReference type="ARBA" id="ARBA00012737"/>
    </source>
</evidence>
<evidence type="ECO:0000313" key="13">
    <source>
        <dbReference type="Proteomes" id="UP000002508"/>
    </source>
</evidence>
<evidence type="ECO:0000256" key="2">
    <source>
        <dbReference type="ARBA" id="ARBA00005752"/>
    </source>
</evidence>
<evidence type="ECO:0000259" key="10">
    <source>
        <dbReference type="Pfam" id="PF00733"/>
    </source>
</evidence>
<feature type="site" description="Important for beta-aspartyl-AMP intermediate formation" evidence="9">
    <location>
        <position position="343"/>
    </location>
</feature>
<feature type="domain" description="Glutamine amidotransferase type-2" evidence="11">
    <location>
        <begin position="60"/>
        <end position="145"/>
    </location>
</feature>
<dbReference type="EC" id="6.3.5.4" evidence="3"/>
<proteinExistence type="inferred from homology"/>
<dbReference type="Proteomes" id="UP000002508">
    <property type="component" value="Chromosome"/>
</dbReference>
<keyword evidence="5 8" id="KW-0067">ATP-binding</keyword>
<dbReference type="CDD" id="cd01991">
    <property type="entry name" value="Asn_synthase_B_C"/>
    <property type="match status" value="1"/>
</dbReference>
<dbReference type="Pfam" id="PF13537">
    <property type="entry name" value="GATase_7"/>
    <property type="match status" value="1"/>
</dbReference>
<dbReference type="GO" id="GO:0004066">
    <property type="term" value="F:asparagine synthase (glutamine-hydrolyzing) activity"/>
    <property type="evidence" value="ECO:0007669"/>
    <property type="project" value="UniProtKB-EC"/>
</dbReference>
<comment type="similarity">
    <text evidence="2">Belongs to the asparagine synthetase family.</text>
</comment>
<evidence type="ECO:0000256" key="7">
    <source>
        <dbReference type="ARBA" id="ARBA00048741"/>
    </source>
</evidence>
<dbReference type="EMBL" id="CP001337">
    <property type="protein sequence ID" value="ACL26270.1"/>
    <property type="molecule type" value="Genomic_DNA"/>
</dbReference>
<evidence type="ECO:0000256" key="4">
    <source>
        <dbReference type="ARBA" id="ARBA00022741"/>
    </source>
</evidence>
<dbReference type="InterPro" id="IPR001962">
    <property type="entry name" value="Asn_synthase"/>
</dbReference>
<dbReference type="InterPro" id="IPR006426">
    <property type="entry name" value="Asn_synth_AEB"/>
</dbReference>
<keyword evidence="6" id="KW-0028">Amino-acid biosynthesis</keyword>
<dbReference type="InterPro" id="IPR029055">
    <property type="entry name" value="Ntn_hydrolases_N"/>
</dbReference>
<dbReference type="PANTHER" id="PTHR43284">
    <property type="entry name" value="ASPARAGINE SYNTHETASE (GLUTAMINE-HYDROLYZING)"/>
    <property type="match status" value="1"/>
</dbReference>
<dbReference type="PANTHER" id="PTHR43284:SF1">
    <property type="entry name" value="ASPARAGINE SYNTHETASE"/>
    <property type="match status" value="1"/>
</dbReference>
<keyword evidence="6" id="KW-0061">Asparagine biosynthesis</keyword>
<dbReference type="SUPFAM" id="SSF56235">
    <property type="entry name" value="N-terminal nucleophile aminohydrolases (Ntn hydrolases)"/>
    <property type="match status" value="1"/>
</dbReference>
<dbReference type="OrthoDB" id="9763290at2"/>
<accession>B8G8Z5</accession>
<feature type="binding site" evidence="8">
    <location>
        <position position="81"/>
    </location>
    <ligand>
        <name>L-glutamine</name>
        <dbReference type="ChEBI" id="CHEBI:58359"/>
    </ligand>
</feature>
<feature type="binding site" evidence="8">
    <location>
        <position position="240"/>
    </location>
    <ligand>
        <name>ATP</name>
        <dbReference type="ChEBI" id="CHEBI:30616"/>
    </ligand>
</feature>
<gene>
    <name evidence="12" type="ordered locus">Cagg_3428</name>
</gene>
<evidence type="ECO:0000259" key="11">
    <source>
        <dbReference type="Pfam" id="PF13537"/>
    </source>
</evidence>
<comment type="pathway">
    <text evidence="1">Amino-acid biosynthesis; L-asparagine biosynthesis; L-asparagine from L-aspartate (L-Gln route): step 1/1.</text>
</comment>
<dbReference type="InterPro" id="IPR051786">
    <property type="entry name" value="ASN_synthetase/amidase"/>
</dbReference>
<evidence type="ECO:0000256" key="9">
    <source>
        <dbReference type="PIRSR" id="PIRSR001589-3"/>
    </source>
</evidence>
<organism evidence="12 13">
    <name type="scientific">Chloroflexus aggregans (strain MD-66 / DSM 9485)</name>
    <dbReference type="NCBI Taxonomy" id="326427"/>
    <lineage>
        <taxon>Bacteria</taxon>
        <taxon>Bacillati</taxon>
        <taxon>Chloroflexota</taxon>
        <taxon>Chloroflexia</taxon>
        <taxon>Chloroflexales</taxon>
        <taxon>Chloroflexineae</taxon>
        <taxon>Chloroflexaceae</taxon>
        <taxon>Chloroflexus</taxon>
    </lineage>
</organism>
<dbReference type="GO" id="GO:0005524">
    <property type="term" value="F:ATP binding"/>
    <property type="evidence" value="ECO:0007669"/>
    <property type="project" value="UniProtKB-KW"/>
</dbReference>
<dbReference type="STRING" id="326427.Cagg_3428"/>
<dbReference type="KEGG" id="cag:Cagg_3428"/>
<feature type="domain" description="Asparagine synthetase" evidence="10">
    <location>
        <begin position="218"/>
        <end position="569"/>
    </location>
</feature>
<dbReference type="GO" id="GO:0006529">
    <property type="term" value="P:asparagine biosynthetic process"/>
    <property type="evidence" value="ECO:0007669"/>
    <property type="project" value="UniProtKB-KW"/>
</dbReference>
<evidence type="ECO:0000256" key="1">
    <source>
        <dbReference type="ARBA" id="ARBA00005187"/>
    </source>
</evidence>
<dbReference type="SUPFAM" id="SSF52402">
    <property type="entry name" value="Adenine nucleotide alpha hydrolases-like"/>
    <property type="match status" value="1"/>
</dbReference>
<keyword evidence="13" id="KW-1185">Reference proteome</keyword>
<evidence type="ECO:0000256" key="6">
    <source>
        <dbReference type="ARBA" id="ARBA00022888"/>
    </source>
</evidence>
<protein>
    <recommendedName>
        <fullName evidence="3">asparagine synthase (glutamine-hydrolyzing)</fullName>
        <ecNumber evidence="3">6.3.5.4</ecNumber>
    </recommendedName>
</protein>
<reference evidence="12" key="1">
    <citation type="submission" date="2008-12" db="EMBL/GenBank/DDBJ databases">
        <title>Complete sequence of Chloroflexus aggregans DSM 9485.</title>
        <authorList>
            <consortium name="US DOE Joint Genome Institute"/>
            <person name="Lucas S."/>
            <person name="Copeland A."/>
            <person name="Lapidus A."/>
            <person name="Glavina del Rio T."/>
            <person name="Dalin E."/>
            <person name="Tice H."/>
            <person name="Pitluck S."/>
            <person name="Foster B."/>
            <person name="Larimer F."/>
            <person name="Land M."/>
            <person name="Hauser L."/>
            <person name="Kyrpides N."/>
            <person name="Mikhailova N."/>
            <person name="Bryant D."/>
            <person name="Richardson P."/>
        </authorList>
    </citation>
    <scope>NUCLEOTIDE SEQUENCE</scope>
    <source>
        <strain evidence="12">DSM 9485</strain>
    </source>
</reference>
<dbReference type="InterPro" id="IPR017932">
    <property type="entry name" value="GATase_2_dom"/>
</dbReference>
<dbReference type="Gene3D" id="3.60.20.10">
    <property type="entry name" value="Glutamine Phosphoribosylpyrophosphate, subunit 1, domain 1"/>
    <property type="match status" value="1"/>
</dbReference>
<sequence length="575" mass="62921">MSRFFALINDPAGQTTAHRLAAADCEQTDDCLLAGIPDQRPWLSAGPYRYHRLVGAGEVTLFNRVDLLAWLADPSSATLSDGELLLALIDRGGLAALAQVEGMFAFAVWDGRHLTLIRDPVGARTLFYTRAGTAWAAASTLHILRRWPALQPRLNLTAVASFLTFAYLPGAETLLAGVYELLPGQYVRLAPDGSWSSGFYWMPREETALAPAATHAHQLRQTLEHVTRAMLPAGEPVGVLLSGGVDSSLVTALAARLHDAPIQTYSISFGDELPNELAYSGLVATHCSTRHQVLTVSGQQIADHLPETVAALDCPVGDPLTTPNLLLARAAAGDGLRIILNGEGGDPCFGGPKNLPMLAMEWQRPDLTPQQRAQIYLRSYRKCYDELPRLLHPDAQQELAGTSPLTERVIHYLHAPTISSYLNRLLLTNVRTKGAHHILTKVERITAACGLEGRAPLFSRAIVAQSFTIPPELKLAGTREKWILKQAVADLLPPQIIERPKSGMRVPVQHWLRGPLRELAADTLLSPRARSRSLFQTNTIQAWMAGKGMVWPRQGIALWMLVTLELWLRAFVDGA</sequence>
<dbReference type="InterPro" id="IPR014729">
    <property type="entry name" value="Rossmann-like_a/b/a_fold"/>
</dbReference>
<comment type="catalytic activity">
    <reaction evidence="7">
        <text>L-aspartate + L-glutamine + ATP + H2O = L-asparagine + L-glutamate + AMP + diphosphate + H(+)</text>
        <dbReference type="Rhea" id="RHEA:12228"/>
        <dbReference type="ChEBI" id="CHEBI:15377"/>
        <dbReference type="ChEBI" id="CHEBI:15378"/>
        <dbReference type="ChEBI" id="CHEBI:29985"/>
        <dbReference type="ChEBI" id="CHEBI:29991"/>
        <dbReference type="ChEBI" id="CHEBI:30616"/>
        <dbReference type="ChEBI" id="CHEBI:33019"/>
        <dbReference type="ChEBI" id="CHEBI:58048"/>
        <dbReference type="ChEBI" id="CHEBI:58359"/>
        <dbReference type="ChEBI" id="CHEBI:456215"/>
        <dbReference type="EC" id="6.3.5.4"/>
    </reaction>
</comment>
<dbReference type="PIRSF" id="PIRSF001589">
    <property type="entry name" value="Asn_synthetase_glu-h"/>
    <property type="match status" value="1"/>
</dbReference>
<keyword evidence="12" id="KW-0436">Ligase</keyword>
<dbReference type="AlphaFoldDB" id="B8G8Z5"/>
<dbReference type="HOGENOM" id="CLU_014658_3_1_0"/>
<dbReference type="eggNOG" id="COG0367">
    <property type="taxonomic scope" value="Bacteria"/>
</dbReference>
<evidence type="ECO:0000256" key="5">
    <source>
        <dbReference type="ARBA" id="ARBA00022840"/>
    </source>
</evidence>
<name>B8G8Z5_CHLAD</name>
<evidence type="ECO:0000313" key="12">
    <source>
        <dbReference type="EMBL" id="ACL26270.1"/>
    </source>
</evidence>
<dbReference type="Pfam" id="PF00733">
    <property type="entry name" value="Asn_synthase"/>
    <property type="match status" value="1"/>
</dbReference>
<evidence type="ECO:0000256" key="8">
    <source>
        <dbReference type="PIRSR" id="PIRSR001589-2"/>
    </source>
</evidence>
<feature type="binding site" evidence="8">
    <location>
        <position position="267"/>
    </location>
    <ligand>
        <name>ATP</name>
        <dbReference type="ChEBI" id="CHEBI:30616"/>
    </ligand>
</feature>